<dbReference type="AlphaFoldDB" id="A0A542YN78"/>
<sequence>MPLLVPRDVRHPRHQRPLICRWSLSWDAGETAESEPDEERKAAAYLGDAGRDLAVEVGATVINR</sequence>
<dbReference type="RefSeq" id="WP_141783776.1">
    <property type="nucleotide sequence ID" value="NZ_BAAAIK010000003.1"/>
</dbReference>
<proteinExistence type="predicted"/>
<gene>
    <name evidence="1" type="ORF">FB467_0594</name>
</gene>
<organism evidence="1 2">
    <name type="scientific">Ornithinicoccus hortensis</name>
    <dbReference type="NCBI Taxonomy" id="82346"/>
    <lineage>
        <taxon>Bacteria</taxon>
        <taxon>Bacillati</taxon>
        <taxon>Actinomycetota</taxon>
        <taxon>Actinomycetes</taxon>
        <taxon>Micrococcales</taxon>
        <taxon>Intrasporangiaceae</taxon>
        <taxon>Ornithinicoccus</taxon>
    </lineage>
</organism>
<evidence type="ECO:0000313" key="2">
    <source>
        <dbReference type="Proteomes" id="UP000319516"/>
    </source>
</evidence>
<dbReference type="OrthoDB" id="4872000at2"/>
<dbReference type="EMBL" id="VFOP01000001">
    <property type="protein sequence ID" value="TQL49521.1"/>
    <property type="molecule type" value="Genomic_DNA"/>
</dbReference>
<keyword evidence="2" id="KW-1185">Reference proteome</keyword>
<name>A0A542YN78_9MICO</name>
<protein>
    <submittedName>
        <fullName evidence="1">Uncharacterized protein</fullName>
    </submittedName>
</protein>
<accession>A0A542YN78</accession>
<reference evidence="1 2" key="1">
    <citation type="submission" date="2019-06" db="EMBL/GenBank/DDBJ databases">
        <title>Sequencing the genomes of 1000 actinobacteria strains.</title>
        <authorList>
            <person name="Klenk H.-P."/>
        </authorList>
    </citation>
    <scope>NUCLEOTIDE SEQUENCE [LARGE SCALE GENOMIC DNA]</scope>
    <source>
        <strain evidence="1 2">DSM 12335</strain>
    </source>
</reference>
<dbReference type="Proteomes" id="UP000319516">
    <property type="component" value="Unassembled WGS sequence"/>
</dbReference>
<evidence type="ECO:0000313" key="1">
    <source>
        <dbReference type="EMBL" id="TQL49521.1"/>
    </source>
</evidence>
<comment type="caution">
    <text evidence="1">The sequence shown here is derived from an EMBL/GenBank/DDBJ whole genome shotgun (WGS) entry which is preliminary data.</text>
</comment>